<reference evidence="1" key="1">
    <citation type="submission" date="2020-07" db="EMBL/GenBank/DDBJ databases">
        <authorList>
            <person name="Pettersson B.M.F."/>
            <person name="Behra P.R.K."/>
            <person name="Ramesh M."/>
            <person name="Das S."/>
            <person name="Dasgupta S."/>
            <person name="Kirsebom L.A."/>
        </authorList>
    </citation>
    <scope>NUCLEOTIDE SEQUENCE</scope>
    <source>
        <strain evidence="1">DSM 44838</strain>
    </source>
</reference>
<name>A0A9X2YH61_9MYCO</name>
<sequence>MIDALIRSGEVSQEDVQNNKLHYRLKLFGEPVLGGPRHGYLRLSCWAEGLGADRNAERFSYSGPQLDRPGCDDLVSGVGIIEAPKLIRDLVRDGNLDLTKDEFQGVVAGVWSMAEPFVSGLDWDTWVELFLLNGFTNDGTYANRPAGPLDLYRGATEDKKRGMAWTTDIDVARSFAYDRISNRSVGNVYVAHVAPAVTLAFICDRGLHENEWVIDPRALRDDDIRLVEVVEDDPRPASSRRQRSQQ</sequence>
<gene>
    <name evidence="1" type="ORF">H7K45_02105</name>
</gene>
<dbReference type="RefSeq" id="WP_263994080.1">
    <property type="nucleotide sequence ID" value="NZ_JACKVK010000001.1"/>
</dbReference>
<proteinExistence type="predicted"/>
<dbReference type="Proteomes" id="UP001141629">
    <property type="component" value="Unassembled WGS sequence"/>
</dbReference>
<dbReference type="AlphaFoldDB" id="A0A9X2YH61"/>
<keyword evidence="2" id="KW-1185">Reference proteome</keyword>
<evidence type="ECO:0000313" key="1">
    <source>
        <dbReference type="EMBL" id="MCV7419323.1"/>
    </source>
</evidence>
<protein>
    <submittedName>
        <fullName evidence="1">Uncharacterized protein</fullName>
    </submittedName>
</protein>
<dbReference type="EMBL" id="JACKVK010000001">
    <property type="protein sequence ID" value="MCV7419323.1"/>
    <property type="molecule type" value="Genomic_DNA"/>
</dbReference>
<organism evidence="1 2">
    <name type="scientific">Mycobacterium yunnanensis</name>
    <dbReference type="NCBI Taxonomy" id="368477"/>
    <lineage>
        <taxon>Bacteria</taxon>
        <taxon>Bacillati</taxon>
        <taxon>Actinomycetota</taxon>
        <taxon>Actinomycetes</taxon>
        <taxon>Mycobacteriales</taxon>
        <taxon>Mycobacteriaceae</taxon>
        <taxon>Mycobacterium</taxon>
    </lineage>
</organism>
<evidence type="ECO:0000313" key="2">
    <source>
        <dbReference type="Proteomes" id="UP001141629"/>
    </source>
</evidence>
<reference evidence="1" key="2">
    <citation type="journal article" date="2022" name="BMC Genomics">
        <title>Comparative genome analysis of mycobacteria focusing on tRNA and non-coding RNA.</title>
        <authorList>
            <person name="Behra P.R.K."/>
            <person name="Pettersson B.M.F."/>
            <person name="Ramesh M."/>
            <person name="Das S."/>
            <person name="Dasgupta S."/>
            <person name="Kirsebom L.A."/>
        </authorList>
    </citation>
    <scope>NUCLEOTIDE SEQUENCE</scope>
    <source>
        <strain evidence="1">DSM 44838</strain>
    </source>
</reference>
<comment type="caution">
    <text evidence="1">The sequence shown here is derived from an EMBL/GenBank/DDBJ whole genome shotgun (WGS) entry which is preliminary data.</text>
</comment>
<accession>A0A9X2YH61</accession>